<reference evidence="8" key="1">
    <citation type="journal article" date="2014" name="Int. J. Syst. Evol. Microbiol.">
        <title>Complete genome sequence of Corynebacterium casei LMG S-19264T (=DSM 44701T), isolated from a smear-ripened cheese.</title>
        <authorList>
            <consortium name="US DOE Joint Genome Institute (JGI-PGF)"/>
            <person name="Walter F."/>
            <person name="Albersmeier A."/>
            <person name="Kalinowski J."/>
            <person name="Ruckert C."/>
        </authorList>
    </citation>
    <scope>NUCLEOTIDE SEQUENCE</scope>
    <source>
        <strain evidence="8">NBRC 101628</strain>
    </source>
</reference>
<protein>
    <submittedName>
        <fullName evidence="8">Hemolysin secretion protein D</fullName>
    </submittedName>
</protein>
<feature type="domain" description="Multidrug resistance protein MdtA-like C-terminal permuted SH3" evidence="7">
    <location>
        <begin position="297"/>
        <end position="356"/>
    </location>
</feature>
<dbReference type="InterPro" id="IPR058627">
    <property type="entry name" value="MdtA-like_C"/>
</dbReference>
<feature type="chain" id="PRO_5041345450" evidence="3">
    <location>
        <begin position="22"/>
        <end position="378"/>
    </location>
</feature>
<dbReference type="InterPro" id="IPR058626">
    <property type="entry name" value="MdtA-like_b-barrel"/>
</dbReference>
<dbReference type="InterPro" id="IPR006143">
    <property type="entry name" value="RND_pump_MFP"/>
</dbReference>
<comment type="caution">
    <text evidence="8">The sequence shown here is derived from an EMBL/GenBank/DDBJ whole genome shotgun (WGS) entry which is preliminary data.</text>
</comment>
<evidence type="ECO:0000259" key="4">
    <source>
        <dbReference type="Pfam" id="PF25876"/>
    </source>
</evidence>
<evidence type="ECO:0000256" key="3">
    <source>
        <dbReference type="SAM" id="SignalP"/>
    </source>
</evidence>
<keyword evidence="3" id="KW-0732">Signal</keyword>
<accession>A0AA37RU60</accession>
<organism evidence="8 9">
    <name type="scientific">Paraferrimonas sedimenticola</name>
    <dbReference type="NCBI Taxonomy" id="375674"/>
    <lineage>
        <taxon>Bacteria</taxon>
        <taxon>Pseudomonadati</taxon>
        <taxon>Pseudomonadota</taxon>
        <taxon>Gammaproteobacteria</taxon>
        <taxon>Alteromonadales</taxon>
        <taxon>Ferrimonadaceae</taxon>
        <taxon>Paraferrimonas</taxon>
    </lineage>
</organism>
<feature type="domain" description="Multidrug resistance protein MdtA-like barrel-sandwich hybrid" evidence="5">
    <location>
        <begin position="57"/>
        <end position="196"/>
    </location>
</feature>
<dbReference type="Pfam" id="PF25967">
    <property type="entry name" value="RND-MFP_C"/>
    <property type="match status" value="1"/>
</dbReference>
<dbReference type="Pfam" id="PF25944">
    <property type="entry name" value="Beta-barrel_RND"/>
    <property type="match status" value="1"/>
</dbReference>
<dbReference type="InterPro" id="IPR058624">
    <property type="entry name" value="MdtA-like_HH"/>
</dbReference>
<evidence type="ECO:0000259" key="5">
    <source>
        <dbReference type="Pfam" id="PF25917"/>
    </source>
</evidence>
<dbReference type="GO" id="GO:0046677">
    <property type="term" value="P:response to antibiotic"/>
    <property type="evidence" value="ECO:0007669"/>
    <property type="project" value="TreeGrafter"/>
</dbReference>
<dbReference type="GO" id="GO:0022857">
    <property type="term" value="F:transmembrane transporter activity"/>
    <property type="evidence" value="ECO:0007669"/>
    <property type="project" value="InterPro"/>
</dbReference>
<evidence type="ECO:0000256" key="2">
    <source>
        <dbReference type="ARBA" id="ARBA00009477"/>
    </source>
</evidence>
<dbReference type="FunFam" id="2.40.420.20:FF:000001">
    <property type="entry name" value="Efflux RND transporter periplasmic adaptor subunit"/>
    <property type="match status" value="1"/>
</dbReference>
<dbReference type="RefSeq" id="WP_095505777.1">
    <property type="nucleotide sequence ID" value="NZ_BSNC01000001.1"/>
</dbReference>
<feature type="domain" description="Multidrug resistance protein MdtA-like alpha-helical hairpin" evidence="4">
    <location>
        <begin position="97"/>
        <end position="166"/>
    </location>
</feature>
<dbReference type="EMBL" id="BSNC01000001">
    <property type="protein sequence ID" value="GLP95208.1"/>
    <property type="molecule type" value="Genomic_DNA"/>
</dbReference>
<name>A0AA37RU60_9GAMM</name>
<evidence type="ECO:0000313" key="8">
    <source>
        <dbReference type="EMBL" id="GLP95208.1"/>
    </source>
</evidence>
<evidence type="ECO:0000256" key="1">
    <source>
        <dbReference type="ARBA" id="ARBA00004519"/>
    </source>
</evidence>
<dbReference type="Gene3D" id="2.40.420.20">
    <property type="match status" value="1"/>
</dbReference>
<dbReference type="Gene3D" id="2.40.50.100">
    <property type="match status" value="1"/>
</dbReference>
<dbReference type="AlphaFoldDB" id="A0AA37RU60"/>
<dbReference type="Pfam" id="PF25917">
    <property type="entry name" value="BSH_RND"/>
    <property type="match status" value="1"/>
</dbReference>
<comment type="similarity">
    <text evidence="2">Belongs to the membrane fusion protein (MFP) (TC 8.A.1) family.</text>
</comment>
<dbReference type="PANTHER" id="PTHR30158">
    <property type="entry name" value="ACRA/E-RELATED COMPONENT OF DRUG EFFLUX TRANSPORTER"/>
    <property type="match status" value="1"/>
</dbReference>
<sequence>MKRFALLLTITTGLITGCGPAAEQTEVPDPAVTVFTVNFKDVRQSAEFVGRVQASEDVNIRSRVEGPLLERKFTEGEEINAGDLLFEIDPATYEAKLAQSQAALKQAIAARDVAEINWKRGKALAPDGLISGKDMDDLTTNKIQSEAAVVEAEAALESTRLQLEYTKVYAPIKGRISRTLVSLGDLITPQTDMATLVQTDPMWVNFQVSERAATDAQILMQSGETNMPKLNELIVKLRLPNENIYDQPGKLDFVSNRIDPATGTLGLRATFSNPGGLLIAGMFVNVIIEAPDAEPTLLVPQASVQEDQQGRFVMVVDSEGMVQKRLVELGRRVEIMWEVIDGLKDGERVVMEGLQKIRPGIKVQTSEADVMPFQQKAS</sequence>
<evidence type="ECO:0000259" key="7">
    <source>
        <dbReference type="Pfam" id="PF25967"/>
    </source>
</evidence>
<evidence type="ECO:0000313" key="9">
    <source>
        <dbReference type="Proteomes" id="UP001161422"/>
    </source>
</evidence>
<proteinExistence type="inferred from homology"/>
<dbReference type="InterPro" id="IPR058625">
    <property type="entry name" value="MdtA-like_BSH"/>
</dbReference>
<comment type="subcellular location">
    <subcellularLocation>
        <location evidence="1">Cell inner membrane</location>
        <topology evidence="1">Lipid-anchor</topology>
    </subcellularLocation>
</comment>
<feature type="domain" description="Multidrug resistance protein MdtA-like beta-barrel" evidence="6">
    <location>
        <begin position="201"/>
        <end position="289"/>
    </location>
</feature>
<reference evidence="8" key="2">
    <citation type="submission" date="2023-01" db="EMBL/GenBank/DDBJ databases">
        <title>Draft genome sequence of Paraferrimonas sedimenticola strain NBRC 101628.</title>
        <authorList>
            <person name="Sun Q."/>
            <person name="Mori K."/>
        </authorList>
    </citation>
    <scope>NUCLEOTIDE SEQUENCE</scope>
    <source>
        <strain evidence="8">NBRC 101628</strain>
    </source>
</reference>
<evidence type="ECO:0000259" key="6">
    <source>
        <dbReference type="Pfam" id="PF25944"/>
    </source>
</evidence>
<gene>
    <name evidence="8" type="ORF">GCM10007895_05140</name>
</gene>
<dbReference type="PROSITE" id="PS51257">
    <property type="entry name" value="PROKAR_LIPOPROTEIN"/>
    <property type="match status" value="1"/>
</dbReference>
<dbReference type="Pfam" id="PF25876">
    <property type="entry name" value="HH_MFP_RND"/>
    <property type="match status" value="1"/>
</dbReference>
<dbReference type="SUPFAM" id="SSF111369">
    <property type="entry name" value="HlyD-like secretion proteins"/>
    <property type="match status" value="1"/>
</dbReference>
<dbReference type="NCBIfam" id="TIGR01730">
    <property type="entry name" value="RND_mfp"/>
    <property type="match status" value="1"/>
</dbReference>
<keyword evidence="9" id="KW-1185">Reference proteome</keyword>
<dbReference type="Proteomes" id="UP001161422">
    <property type="component" value="Unassembled WGS sequence"/>
</dbReference>
<dbReference type="Gene3D" id="2.40.30.170">
    <property type="match status" value="1"/>
</dbReference>
<dbReference type="Gene3D" id="1.10.287.470">
    <property type="entry name" value="Helix hairpin bin"/>
    <property type="match status" value="1"/>
</dbReference>
<dbReference type="GO" id="GO:0005886">
    <property type="term" value="C:plasma membrane"/>
    <property type="evidence" value="ECO:0007669"/>
    <property type="project" value="UniProtKB-SubCell"/>
</dbReference>
<feature type="signal peptide" evidence="3">
    <location>
        <begin position="1"/>
        <end position="21"/>
    </location>
</feature>